<dbReference type="Proteomes" id="UP000678276">
    <property type="component" value="Unassembled WGS sequence"/>
</dbReference>
<accession>A0ABS4BGD1</accession>
<dbReference type="InterPro" id="IPR043129">
    <property type="entry name" value="ATPase_NBD"/>
</dbReference>
<dbReference type="PANTHER" id="PTHR18964">
    <property type="entry name" value="ROK (REPRESSOR, ORF, KINASE) FAMILY"/>
    <property type="match status" value="1"/>
</dbReference>
<evidence type="ECO:0000256" key="1">
    <source>
        <dbReference type="ARBA" id="ARBA00006479"/>
    </source>
</evidence>
<dbReference type="Pfam" id="PF00480">
    <property type="entry name" value="ROK"/>
    <property type="match status" value="1"/>
</dbReference>
<sequence length="319" mass="32268">MTNTGSHAHAQAIGLDLGGTKLHAGTTTKDGMSGLQIVEPTDAASEELVLAQIVSMVEALRDDRRKASIVLGAPGAVDQTKGTIDLSPNIPFSSGRPIANELSAALGETVLVENDVNLATLAEARLGAGRGLGIVCFLSFGTGVGAGIVRDGHIMRGANGRAGEISYLPLGSDPIAAAARSTAGQFEDRVGTNAIRTLYGRDMPDVRTLFARADAGDAAAARAIEATASAAASGLASLQLLLDPDLVVIGGGIGTQPRFFDRLCEDAAKLLDFPLAVAPAALGQAAGMLGALVLAADHAGLPTVGLDMTPPPHTMTPPA</sequence>
<name>A0ABS4BGD1_9HYPH</name>
<reference evidence="2 3" key="1">
    <citation type="submission" date="2021-04" db="EMBL/GenBank/DDBJ databases">
        <title>Whole genome sequence of Jiella sp. KSK16Y-1.</title>
        <authorList>
            <person name="Tuo L."/>
        </authorList>
    </citation>
    <scope>NUCLEOTIDE SEQUENCE [LARGE SCALE GENOMIC DNA]</scope>
    <source>
        <strain evidence="2 3">KSK16Y-1</strain>
    </source>
</reference>
<comment type="caution">
    <text evidence="2">The sequence shown here is derived from an EMBL/GenBank/DDBJ whole genome shotgun (WGS) entry which is preliminary data.</text>
</comment>
<comment type="similarity">
    <text evidence="1">Belongs to the ROK (NagC/XylR) family.</text>
</comment>
<dbReference type="SUPFAM" id="SSF53067">
    <property type="entry name" value="Actin-like ATPase domain"/>
    <property type="match status" value="1"/>
</dbReference>
<organism evidence="2 3">
    <name type="scientific">Jiella mangrovi</name>
    <dbReference type="NCBI Taxonomy" id="2821407"/>
    <lineage>
        <taxon>Bacteria</taxon>
        <taxon>Pseudomonadati</taxon>
        <taxon>Pseudomonadota</taxon>
        <taxon>Alphaproteobacteria</taxon>
        <taxon>Hyphomicrobiales</taxon>
        <taxon>Aurantimonadaceae</taxon>
        <taxon>Jiella</taxon>
    </lineage>
</organism>
<keyword evidence="3" id="KW-1185">Reference proteome</keyword>
<dbReference type="InterPro" id="IPR000600">
    <property type="entry name" value="ROK"/>
</dbReference>
<dbReference type="Gene3D" id="3.30.420.40">
    <property type="match status" value="2"/>
</dbReference>
<dbReference type="EMBL" id="JAGJCF010000005">
    <property type="protein sequence ID" value="MBP0615807.1"/>
    <property type="molecule type" value="Genomic_DNA"/>
</dbReference>
<evidence type="ECO:0000313" key="2">
    <source>
        <dbReference type="EMBL" id="MBP0615807.1"/>
    </source>
</evidence>
<protein>
    <submittedName>
        <fullName evidence="2">ROK family protein</fullName>
    </submittedName>
</protein>
<dbReference type="PANTHER" id="PTHR18964:SF149">
    <property type="entry name" value="BIFUNCTIONAL UDP-N-ACETYLGLUCOSAMINE 2-EPIMERASE_N-ACETYLMANNOSAMINE KINASE"/>
    <property type="match status" value="1"/>
</dbReference>
<gene>
    <name evidence="2" type="ORF">J6595_09470</name>
</gene>
<dbReference type="RefSeq" id="WP_209594232.1">
    <property type="nucleotide sequence ID" value="NZ_JAGJCF010000005.1"/>
</dbReference>
<evidence type="ECO:0000313" key="3">
    <source>
        <dbReference type="Proteomes" id="UP000678276"/>
    </source>
</evidence>
<proteinExistence type="inferred from homology"/>